<sequence length="291" mass="31518">MKMYAEYQALVEHSLAPMLESLGYIPERLLEAMRYSLEAGGKRLRPVMLLAACEMAGGDAELALPFACAIEMIHTYSLIHDDLPAMDNDDLRRGKPTNHKVFGEDLAILAGDGLLNAAAELMARTAVEMADTRGIRALEIIMRHAGVTGMIAGQTRDVLSEGEKPREDLVSYIHAHKTADLLEAPMEAGLALAGADEHQIKAAHDYGLHLGLAFQMTDDLLDVIGDAALLGKNTGMDAALDKMTWVALKGVEGTEKDAAEQVGLAIAELDKLPYDTAFFRDLAQSMTSRKN</sequence>
<dbReference type="Proteomes" id="UP000682782">
    <property type="component" value="Chromosome"/>
</dbReference>
<keyword evidence="2" id="KW-1185">Reference proteome</keyword>
<proteinExistence type="predicted"/>
<organism evidence="1 2">
    <name type="scientific">Aristaeella hokkaidonensis</name>
    <dbReference type="NCBI Taxonomy" id="3046382"/>
    <lineage>
        <taxon>Bacteria</taxon>
        <taxon>Bacillati</taxon>
        <taxon>Bacillota</taxon>
        <taxon>Clostridia</taxon>
        <taxon>Eubacteriales</taxon>
        <taxon>Aristaeellaceae</taxon>
        <taxon>Aristaeella</taxon>
    </lineage>
</organism>
<evidence type="ECO:0000313" key="2">
    <source>
        <dbReference type="Proteomes" id="UP000682782"/>
    </source>
</evidence>
<reference evidence="1" key="1">
    <citation type="submission" date="2021-01" db="EMBL/GenBank/DDBJ databases">
        <title>Complete genome sequence of Clostridiales bacterium R-7.</title>
        <authorList>
            <person name="Mahoney-Kurpe S.C."/>
            <person name="Palevich N."/>
            <person name="Koike S."/>
            <person name="Moon C.D."/>
            <person name="Attwood G.T."/>
        </authorList>
    </citation>
    <scope>NUCLEOTIDE SEQUENCE</scope>
    <source>
        <strain evidence="1">R-7</strain>
    </source>
</reference>
<dbReference type="EMBL" id="CP068393">
    <property type="protein sequence ID" value="QUC68237.1"/>
    <property type="molecule type" value="Genomic_DNA"/>
</dbReference>
<accession>A0AC61MYP3</accession>
<name>A0AC61MYP3_9FIRM</name>
<gene>
    <name evidence="1" type="ORF">JYE49_05955</name>
</gene>
<evidence type="ECO:0000313" key="1">
    <source>
        <dbReference type="EMBL" id="QUC68237.1"/>
    </source>
</evidence>
<protein>
    <submittedName>
        <fullName evidence="1">Polyprenyl synthetase family protein</fullName>
    </submittedName>
</protein>